<evidence type="ECO:0000313" key="2">
    <source>
        <dbReference type="Proteomes" id="UP000463224"/>
    </source>
</evidence>
<evidence type="ECO:0000313" key="1">
    <source>
        <dbReference type="EMBL" id="MVA97128.1"/>
    </source>
</evidence>
<reference evidence="1 2" key="1">
    <citation type="submission" date="2019-12" db="EMBL/GenBank/DDBJ databases">
        <title>Nitratireductor arenosus sp. nov., Isolated from sea sand, Jeju island, South Korea.</title>
        <authorList>
            <person name="Kim W."/>
        </authorList>
    </citation>
    <scope>NUCLEOTIDE SEQUENCE [LARGE SCALE GENOMIC DNA]</scope>
    <source>
        <strain evidence="1 2">CAU 1489</strain>
    </source>
</reference>
<sequence length="129" mass="13685">MGKYGNVAINAASSLASRQYDSPREAWHAAVKMEYPTQTASQEKGCPRGAFIGLCEAGLVRGIEYAATGRQTKNGGYAVAAVESLRLNPALASDKSALWRQACPDQPKKENGQMDVVLTLLDAGLLNAS</sequence>
<keyword evidence="2" id="KW-1185">Reference proteome</keyword>
<dbReference type="Proteomes" id="UP000463224">
    <property type="component" value="Unassembled WGS sequence"/>
</dbReference>
<dbReference type="AlphaFoldDB" id="A0A844QGE3"/>
<dbReference type="Pfam" id="PF22399">
    <property type="entry name" value="DUF6979"/>
    <property type="match status" value="1"/>
</dbReference>
<gene>
    <name evidence="1" type="ORF">GN330_07680</name>
</gene>
<accession>A0A844QGE3</accession>
<protein>
    <submittedName>
        <fullName evidence="1">Uncharacterized protein</fullName>
    </submittedName>
</protein>
<dbReference type="RefSeq" id="WP_156712116.1">
    <property type="nucleotide sequence ID" value="NZ_WPHG01000002.1"/>
</dbReference>
<comment type="caution">
    <text evidence="1">The sequence shown here is derived from an EMBL/GenBank/DDBJ whole genome shotgun (WGS) entry which is preliminary data.</text>
</comment>
<name>A0A844QGE3_9HYPH</name>
<proteinExistence type="predicted"/>
<dbReference type="InterPro" id="IPR053917">
    <property type="entry name" value="DUF6979"/>
</dbReference>
<dbReference type="EMBL" id="WPHG01000002">
    <property type="protein sequence ID" value="MVA97128.1"/>
    <property type="molecule type" value="Genomic_DNA"/>
</dbReference>
<organism evidence="1 2">
    <name type="scientific">Nitratireductor arenosus</name>
    <dbReference type="NCBI Taxonomy" id="2682096"/>
    <lineage>
        <taxon>Bacteria</taxon>
        <taxon>Pseudomonadati</taxon>
        <taxon>Pseudomonadota</taxon>
        <taxon>Alphaproteobacteria</taxon>
        <taxon>Hyphomicrobiales</taxon>
        <taxon>Phyllobacteriaceae</taxon>
        <taxon>Nitratireductor</taxon>
    </lineage>
</organism>